<dbReference type="InterPro" id="IPR000412">
    <property type="entry name" value="ABC_2_transport"/>
</dbReference>
<keyword evidence="4 5" id="KW-0472">Membrane</keyword>
<dbReference type="EMBL" id="CP038631">
    <property type="protein sequence ID" value="QCC44446.1"/>
    <property type="molecule type" value="Genomic_DNA"/>
</dbReference>
<dbReference type="Pfam" id="PF01061">
    <property type="entry name" value="ABC2_membrane"/>
    <property type="match status" value="1"/>
</dbReference>
<dbReference type="InterPro" id="IPR051784">
    <property type="entry name" value="Nod_factor_ABC_transporter"/>
</dbReference>
<evidence type="ECO:0000313" key="9">
    <source>
        <dbReference type="Proteomes" id="UP000296216"/>
    </source>
</evidence>
<organism evidence="7 9">
    <name type="scientific">Halobacterium salinarum (strain ATCC 33171 / DSM 3754 / JCM 8978 / NBRC 102687 / NCIMB 764 / 91-R6)</name>
    <dbReference type="NCBI Taxonomy" id="2597657"/>
    <lineage>
        <taxon>Archaea</taxon>
        <taxon>Methanobacteriati</taxon>
        <taxon>Methanobacteriota</taxon>
        <taxon>Stenosarchaea group</taxon>
        <taxon>Halobacteria</taxon>
        <taxon>Halobacteriales</taxon>
        <taxon>Halobacteriaceae</taxon>
        <taxon>Halobacterium</taxon>
    </lineage>
</organism>
<proteinExistence type="predicted"/>
<sequence length="249" mass="26188">MSAAGRVRAEATGAMRTFLRRRTAVFFTFFFPVVLIVIFAGLVRTQGGSSAGLFSQPTGYYLPAYLATVVLFTPLSRVGSEVARYRADNRFEKLATTPLSRAEWLAAHALVNVVLIVLAAAVLVVALLLTGANFTVSPWLAFFVPAASVLFCGIGAILGSLADGQDGAIAASNGIALPLLFLSETFVQPALFPAWFRPLLNASPLVYFARGVRAATFTGGDGVVFNAGVVLVLAVVAFGVGAALIPWTE</sequence>
<keyword evidence="2 5" id="KW-0812">Transmembrane</keyword>
<dbReference type="RefSeq" id="WP_010902459.1">
    <property type="nucleotide sequence ID" value="NZ_VRYN01000002.1"/>
</dbReference>
<feature type="domain" description="ABC transmembrane type-2" evidence="6">
    <location>
        <begin position="23"/>
        <end position="248"/>
    </location>
</feature>
<reference evidence="8 10" key="2">
    <citation type="submission" date="2019-07" db="EMBL/GenBank/DDBJ databases">
        <title>Genomic Encyclopedia of Archaeal and Bacterial Type Strains, Phase II (KMG-II): from individual species to whole genera.</title>
        <authorList>
            <person name="Goeker M."/>
        </authorList>
    </citation>
    <scope>NUCLEOTIDE SEQUENCE [LARGE SCALE GENOMIC DNA]</scope>
    <source>
        <strain evidence="8 10">DSM 3754</strain>
    </source>
</reference>
<reference evidence="7 9" key="1">
    <citation type="journal article" date="2019" name="Microbiol. Resour. Announc.">
        <title>The Genome Sequence of the Halobacterium salinarum Type Strain Is Closely Related to That of Laboratory Strains NRC-1 and R1.</title>
        <authorList>
            <person name="Pfeiffer F."/>
            <person name="Marchfelder A."/>
            <person name="Habermann B."/>
            <person name="Dyall-Smith M.L."/>
        </authorList>
    </citation>
    <scope>NUCLEOTIDE SEQUENCE [LARGE SCALE GENOMIC DNA]</scope>
    <source>
        <strain evidence="7">91-R6</strain>
        <strain evidence="9">ATCC 33171 / DSM 3754 / JCM 8978 / NBRC 102687 / NCIMB 764 / 91-R6</strain>
    </source>
</reference>
<dbReference type="EMBL" id="VRYN01000002">
    <property type="protein sequence ID" value="TYO76506.1"/>
    <property type="molecule type" value="Genomic_DNA"/>
</dbReference>
<accession>A0A4D6GTF0</accession>
<dbReference type="PANTHER" id="PTHR43229:SF6">
    <property type="entry name" value="ABC-TYPE MULTIDRUG TRANSPORT SYSTEM, PERMEASE COMPONENT"/>
    <property type="match status" value="1"/>
</dbReference>
<feature type="transmembrane region" description="Helical" evidence="5">
    <location>
        <begin position="140"/>
        <end position="162"/>
    </location>
</feature>
<feature type="transmembrane region" description="Helical" evidence="5">
    <location>
        <begin position="24"/>
        <end position="43"/>
    </location>
</feature>
<evidence type="ECO:0000313" key="8">
    <source>
        <dbReference type="EMBL" id="TYO76506.1"/>
    </source>
</evidence>
<dbReference type="InterPro" id="IPR013525">
    <property type="entry name" value="ABC2_TM"/>
</dbReference>
<evidence type="ECO:0000256" key="1">
    <source>
        <dbReference type="ARBA" id="ARBA00004141"/>
    </source>
</evidence>
<feature type="transmembrane region" description="Helical" evidence="5">
    <location>
        <begin position="174"/>
        <end position="196"/>
    </location>
</feature>
<dbReference type="Proteomes" id="UP000323075">
    <property type="component" value="Unassembled WGS sequence"/>
</dbReference>
<name>A0A4D6GTF0_HALS9</name>
<gene>
    <name evidence="8" type="ORF">APQ99_01143</name>
    <name evidence="7" type="ORF">HBSAL_03610</name>
</gene>
<dbReference type="GO" id="GO:0140359">
    <property type="term" value="F:ABC-type transporter activity"/>
    <property type="evidence" value="ECO:0007669"/>
    <property type="project" value="InterPro"/>
</dbReference>
<protein>
    <submittedName>
        <fullName evidence="8">ABC-2 type transport system permease protein</fullName>
    </submittedName>
    <submittedName>
        <fullName evidence="7">ABC-type transport system permease protein</fullName>
    </submittedName>
</protein>
<evidence type="ECO:0000256" key="4">
    <source>
        <dbReference type="ARBA" id="ARBA00023136"/>
    </source>
</evidence>
<dbReference type="InterPro" id="IPR047817">
    <property type="entry name" value="ABC2_TM_bact-type"/>
</dbReference>
<evidence type="ECO:0000256" key="5">
    <source>
        <dbReference type="SAM" id="Phobius"/>
    </source>
</evidence>
<evidence type="ECO:0000313" key="7">
    <source>
        <dbReference type="EMBL" id="QCC44446.1"/>
    </source>
</evidence>
<dbReference type="GeneID" id="68693544"/>
<feature type="transmembrane region" description="Helical" evidence="5">
    <location>
        <begin position="63"/>
        <end position="83"/>
    </location>
</feature>
<dbReference type="PIRSF" id="PIRSF006648">
    <property type="entry name" value="DrrB"/>
    <property type="match status" value="1"/>
</dbReference>
<dbReference type="AlphaFoldDB" id="A0A4D6GTF0"/>
<keyword evidence="3 5" id="KW-1133">Transmembrane helix</keyword>
<dbReference type="GO" id="GO:0043190">
    <property type="term" value="C:ATP-binding cassette (ABC) transporter complex"/>
    <property type="evidence" value="ECO:0007669"/>
    <property type="project" value="InterPro"/>
</dbReference>
<comment type="subcellular location">
    <subcellularLocation>
        <location evidence="1">Membrane</location>
        <topology evidence="1">Multi-pass membrane protein</topology>
    </subcellularLocation>
</comment>
<dbReference type="PANTHER" id="PTHR43229">
    <property type="entry name" value="NODULATION PROTEIN J"/>
    <property type="match status" value="1"/>
</dbReference>
<evidence type="ECO:0000256" key="2">
    <source>
        <dbReference type="ARBA" id="ARBA00022692"/>
    </source>
</evidence>
<evidence type="ECO:0000259" key="6">
    <source>
        <dbReference type="PROSITE" id="PS51012"/>
    </source>
</evidence>
<dbReference type="Proteomes" id="UP000296216">
    <property type="component" value="Chromosome"/>
</dbReference>
<evidence type="ECO:0000313" key="10">
    <source>
        <dbReference type="Proteomes" id="UP000323075"/>
    </source>
</evidence>
<reference evidence="7" key="3">
    <citation type="journal article" name="MicrobiologyOpen">
        <title>Whole-genome comparison between the type strain of Halobacterium salinarum (DSM 3754(T)) and the laboratory strains R1 and NRC-1.</title>
        <authorList>
            <person name="Pfeiffer F."/>
            <person name="Losensky G."/>
            <person name="Marchfelder A."/>
            <person name="Habermann B."/>
            <person name="Dyall-Smith M."/>
        </authorList>
    </citation>
    <scope>NUCLEOTIDE SEQUENCE</scope>
    <source>
        <strain evidence="7">91-R6</strain>
    </source>
</reference>
<evidence type="ECO:0000256" key="3">
    <source>
        <dbReference type="ARBA" id="ARBA00022989"/>
    </source>
</evidence>
<feature type="transmembrane region" description="Helical" evidence="5">
    <location>
        <begin position="104"/>
        <end position="128"/>
    </location>
</feature>
<feature type="transmembrane region" description="Helical" evidence="5">
    <location>
        <begin position="223"/>
        <end position="245"/>
    </location>
</feature>
<dbReference type="PROSITE" id="PS51012">
    <property type="entry name" value="ABC_TM2"/>
    <property type="match status" value="1"/>
</dbReference>